<dbReference type="EnsemblPlants" id="AVESA.00010b.r2.7DG1340260.1">
    <property type="protein sequence ID" value="AVESA.00010b.r2.7DG1340260.1.CDS.1"/>
    <property type="gene ID" value="AVESA.00010b.r2.7DG1340260"/>
</dbReference>
<dbReference type="Proteomes" id="UP001732700">
    <property type="component" value="Chromosome 7D"/>
</dbReference>
<reference evidence="1" key="1">
    <citation type="submission" date="2021-05" db="EMBL/GenBank/DDBJ databases">
        <authorList>
            <person name="Scholz U."/>
            <person name="Mascher M."/>
            <person name="Fiebig A."/>
        </authorList>
    </citation>
    <scope>NUCLEOTIDE SEQUENCE [LARGE SCALE GENOMIC DNA]</scope>
</reference>
<keyword evidence="2" id="KW-1185">Reference proteome</keyword>
<reference evidence="1" key="2">
    <citation type="submission" date="2025-09" db="UniProtKB">
        <authorList>
            <consortium name="EnsemblPlants"/>
        </authorList>
    </citation>
    <scope>IDENTIFICATION</scope>
</reference>
<evidence type="ECO:0000313" key="1">
    <source>
        <dbReference type="EnsemblPlants" id="AVESA.00010b.r2.7DG1340260.1.CDS.1"/>
    </source>
</evidence>
<proteinExistence type="predicted"/>
<name>A0ACD6A5E8_AVESA</name>
<accession>A0ACD6A5E8</accession>
<organism evidence="1 2">
    <name type="scientific">Avena sativa</name>
    <name type="common">Oat</name>
    <dbReference type="NCBI Taxonomy" id="4498"/>
    <lineage>
        <taxon>Eukaryota</taxon>
        <taxon>Viridiplantae</taxon>
        <taxon>Streptophyta</taxon>
        <taxon>Embryophyta</taxon>
        <taxon>Tracheophyta</taxon>
        <taxon>Spermatophyta</taxon>
        <taxon>Magnoliopsida</taxon>
        <taxon>Liliopsida</taxon>
        <taxon>Poales</taxon>
        <taxon>Poaceae</taxon>
        <taxon>BOP clade</taxon>
        <taxon>Pooideae</taxon>
        <taxon>Poodae</taxon>
        <taxon>Poeae</taxon>
        <taxon>Poeae Chloroplast Group 1 (Aveneae type)</taxon>
        <taxon>Aveninae</taxon>
        <taxon>Avena</taxon>
    </lineage>
</organism>
<evidence type="ECO:0000313" key="2">
    <source>
        <dbReference type="Proteomes" id="UP001732700"/>
    </source>
</evidence>
<protein>
    <submittedName>
        <fullName evidence="1">Uncharacterized protein</fullName>
    </submittedName>
</protein>
<sequence length="826" mass="93015">MAATGGAYIFTTPITFLLLLISVALAEDHSHGISSYLVRGSSVTIEGTTTTAILVSPNGAFACGFYRVATNAFTFSIWFNGSAAKTIAWTANRDEPVNGRGSRLTFRKDGGLALLDYNGTAVWSTNTTATRASHTELLDTGNLVIRDPDGRSLWRSFDSPTDTLLPSQPMTRNVQLVSASARGLLYSGFYTLYFDNDNQLKLMYNGPEVSSIYWPDPFNKEWVNQRTTYNSSRHAILDQTGQFVSSDQLKFEASDLGDKVLRRLTLDYDGNLRLYSLNTASGNWSVSWMAFHRVCNIHGLCGKNSLCKYNFPKILPQKIYIPKLKCSCLEGFEVIDASNWSKGCRRKASKTANWNKQRRQKANITANEDFSFKKLAETDFYGYDFAYKDLVSISKCRHMCLDNADCQAFAYRQGTGECYPKVYLFNGKNFPHPQNDIYLKVLNGDMSSSKLASSVTHGCKVHEKEVNVSSQMLKDGSSKFKFGYFLSSALTLLFIEVILITAGCWVVYKWGRRPEITDEGYMIISSQFRIFSYKELQKATNWFQEMLGSGGSGEVYKGVLDDERKVAVKKLNDVIQGEQEFRSELSVIGRVYHMNLVRIWGFCVEKTHKLLVSEFVENGSLDRVLFDYQSISPVLPWGQRYNIALGVAKGLAYLHHECLEWIVHCDVKPENILLDKDFEPKIADFGLVKLLNRGSSALMLSSVHGTRGYIAPEWALNLPITGKADVYSYGVVLLELVKGVRVSSWMVEGEEGVEMAVRCSTEILKEKLEAEDQSWLQDFVDHRLDGEFNHSQAIMLLKIAVSCVEEERRRRPSMSHVVETLLSLVD</sequence>